<dbReference type="Pfam" id="PF01636">
    <property type="entry name" value="APH"/>
    <property type="match status" value="1"/>
</dbReference>
<name>A0A140L5R4_9FIRM</name>
<evidence type="ECO:0000313" key="2">
    <source>
        <dbReference type="EMBL" id="KXG75889.1"/>
    </source>
</evidence>
<dbReference type="PANTHER" id="PTHR39179:SF1">
    <property type="entry name" value="SPORE COAT PROTEIN I"/>
    <property type="match status" value="1"/>
</dbReference>
<organism evidence="2 3">
    <name type="scientific">Thermotalea metallivorans</name>
    <dbReference type="NCBI Taxonomy" id="520762"/>
    <lineage>
        <taxon>Bacteria</taxon>
        <taxon>Bacillati</taxon>
        <taxon>Bacillota</taxon>
        <taxon>Clostridia</taxon>
        <taxon>Peptostreptococcales</taxon>
        <taxon>Thermotaleaceae</taxon>
        <taxon>Thermotalea</taxon>
    </lineage>
</organism>
<keyword evidence="3" id="KW-1185">Reference proteome</keyword>
<dbReference type="NCBIfam" id="TIGR02906">
    <property type="entry name" value="spore_CotS"/>
    <property type="match status" value="1"/>
</dbReference>
<proteinExistence type="predicted"/>
<dbReference type="RefSeq" id="WP_068555955.1">
    <property type="nucleotide sequence ID" value="NZ_LOEE01000030.1"/>
</dbReference>
<protein>
    <submittedName>
        <fullName evidence="2">Spore coat protein I</fullName>
    </submittedName>
</protein>
<keyword evidence="2" id="KW-0167">Capsid protein</keyword>
<dbReference type="InterPro" id="IPR047175">
    <property type="entry name" value="CotS-like"/>
</dbReference>
<dbReference type="GO" id="GO:0042601">
    <property type="term" value="C:endospore-forming forespore"/>
    <property type="evidence" value="ECO:0007669"/>
    <property type="project" value="TreeGrafter"/>
</dbReference>
<dbReference type="OrthoDB" id="9771902at2"/>
<dbReference type="EMBL" id="LOEE01000030">
    <property type="protein sequence ID" value="KXG75889.1"/>
    <property type="molecule type" value="Genomic_DNA"/>
</dbReference>
<dbReference type="STRING" id="520762.AN619_13520"/>
<evidence type="ECO:0000259" key="1">
    <source>
        <dbReference type="Pfam" id="PF01636"/>
    </source>
</evidence>
<dbReference type="InterPro" id="IPR014255">
    <property type="entry name" value="Spore_coat_CotS"/>
</dbReference>
<reference evidence="2 3" key="1">
    <citation type="submission" date="2015-12" db="EMBL/GenBank/DDBJ databases">
        <title>Draft genome sequence of the thermoanaerobe Thermotalea metallivorans, an isolate from the runoff channel of the Great Artesian Basin, Australia.</title>
        <authorList>
            <person name="Patel B.K."/>
        </authorList>
    </citation>
    <scope>NUCLEOTIDE SEQUENCE [LARGE SCALE GENOMIC DNA]</scope>
    <source>
        <strain evidence="2 3">B2-1</strain>
    </source>
</reference>
<keyword evidence="2" id="KW-0946">Virion</keyword>
<dbReference type="AlphaFoldDB" id="A0A140L5R4"/>
<dbReference type="SUPFAM" id="SSF56112">
    <property type="entry name" value="Protein kinase-like (PK-like)"/>
    <property type="match status" value="1"/>
</dbReference>
<dbReference type="PANTHER" id="PTHR39179">
    <property type="entry name" value="SPORE COAT PROTEIN I"/>
    <property type="match status" value="1"/>
</dbReference>
<accession>A0A140L5R4</accession>
<dbReference type="Proteomes" id="UP000070456">
    <property type="component" value="Unassembled WGS sequence"/>
</dbReference>
<dbReference type="Gene3D" id="3.90.1200.10">
    <property type="match status" value="1"/>
</dbReference>
<evidence type="ECO:0000313" key="3">
    <source>
        <dbReference type="Proteomes" id="UP000070456"/>
    </source>
</evidence>
<sequence>MSVASNIDLTDLNFIKEHILSHYDLEINHIEIIKIKKSDKERAIYKVTTPHFDYCLKKVYYSVHDLEFVLYLMEYLKNKHMNVPEIIRTKKQTLFVCHNHVLFFLMTWIKGIKCNYDHMPHLQLIAQNLARFHQHGSGFNYLPKAKNRYNYCNWYHDFHNKAGKLLKFRDSIYSDYRFSLVHEPLFPVLQLEFPAIIKSLSLLSAIDFDRILKKAVVENRYCHLDYVNKNLYIDNDKVYMIDFDRAKLDIPLHDLSSLLRRIMYRSNTNWNFHVARYVIDTYEEINPLTLDEKKALLAFLIFPEKLYKEARRFMGNEGDETYFIERFLKLKNCSARKEQFIQEFENHYL</sequence>
<comment type="caution">
    <text evidence="2">The sequence shown here is derived from an EMBL/GenBank/DDBJ whole genome shotgun (WGS) entry which is preliminary data.</text>
</comment>
<gene>
    <name evidence="2" type="primary">cotI_5</name>
    <name evidence="2" type="ORF">AN619_13520</name>
</gene>
<dbReference type="InterPro" id="IPR011009">
    <property type="entry name" value="Kinase-like_dom_sf"/>
</dbReference>
<feature type="domain" description="Aminoglycoside phosphotransferase" evidence="1">
    <location>
        <begin position="41"/>
        <end position="271"/>
    </location>
</feature>
<dbReference type="Gene3D" id="3.30.200.20">
    <property type="entry name" value="Phosphorylase Kinase, domain 1"/>
    <property type="match status" value="1"/>
</dbReference>
<dbReference type="InterPro" id="IPR002575">
    <property type="entry name" value="Aminoglycoside_PTrfase"/>
</dbReference>